<evidence type="ECO:0000256" key="3">
    <source>
        <dbReference type="ARBA" id="ARBA00008342"/>
    </source>
</evidence>
<evidence type="ECO:0000256" key="9">
    <source>
        <dbReference type="ARBA" id="ARBA00031996"/>
    </source>
</evidence>
<dbReference type="Pfam" id="PF01648">
    <property type="entry name" value="ACPS"/>
    <property type="match status" value="1"/>
</dbReference>
<evidence type="ECO:0000256" key="5">
    <source>
        <dbReference type="ARBA" id="ARBA00019087"/>
    </source>
</evidence>
<proteinExistence type="inferred from homology"/>
<organism evidence="16 17">
    <name type="scientific">Corallincola holothuriorum</name>
    <dbReference type="NCBI Taxonomy" id="2282215"/>
    <lineage>
        <taxon>Bacteria</taxon>
        <taxon>Pseudomonadati</taxon>
        <taxon>Pseudomonadota</taxon>
        <taxon>Gammaproteobacteria</taxon>
        <taxon>Alteromonadales</taxon>
        <taxon>Psychromonadaceae</taxon>
        <taxon>Corallincola</taxon>
    </lineage>
</organism>
<evidence type="ECO:0000256" key="11">
    <source>
        <dbReference type="ARBA" id="ARBA00049191"/>
    </source>
</evidence>
<dbReference type="GO" id="GO:0000287">
    <property type="term" value="F:magnesium ion binding"/>
    <property type="evidence" value="ECO:0007669"/>
    <property type="project" value="InterPro"/>
</dbReference>
<keyword evidence="6" id="KW-0808">Transferase</keyword>
<dbReference type="Proteomes" id="UP000252558">
    <property type="component" value="Unassembled WGS sequence"/>
</dbReference>
<feature type="binding site" evidence="12">
    <location>
        <position position="167"/>
    </location>
    <ligand>
        <name>CoA</name>
        <dbReference type="ChEBI" id="CHEBI:57287"/>
    </ligand>
</feature>
<feature type="binding site" evidence="12">
    <location>
        <position position="55"/>
    </location>
    <ligand>
        <name>CoA</name>
        <dbReference type="ChEBI" id="CHEBI:57287"/>
    </ligand>
</feature>
<feature type="binding site" evidence="12">
    <location>
        <position position="63"/>
    </location>
    <ligand>
        <name>CoA</name>
        <dbReference type="ChEBI" id="CHEBI:57287"/>
    </ligand>
</feature>
<comment type="catalytic activity">
    <reaction evidence="11">
        <text>apo-[peptidyl-carrier protein] + CoA = holo-[peptidyl-carrier protein] + adenosine 3',5'-bisphosphate + H(+)</text>
        <dbReference type="Rhea" id="RHEA:46228"/>
        <dbReference type="Rhea" id="RHEA-COMP:11479"/>
        <dbReference type="Rhea" id="RHEA-COMP:11480"/>
        <dbReference type="ChEBI" id="CHEBI:15378"/>
        <dbReference type="ChEBI" id="CHEBI:29999"/>
        <dbReference type="ChEBI" id="CHEBI:57287"/>
        <dbReference type="ChEBI" id="CHEBI:58343"/>
        <dbReference type="ChEBI" id="CHEBI:64479"/>
    </reaction>
</comment>
<evidence type="ECO:0000256" key="13">
    <source>
        <dbReference type="PIRSR" id="PIRSR603542-2"/>
    </source>
</evidence>
<evidence type="ECO:0000256" key="8">
    <source>
        <dbReference type="ARBA" id="ARBA00029894"/>
    </source>
</evidence>
<dbReference type="InterPro" id="IPR037143">
    <property type="entry name" value="4-PPantetheinyl_Trfase_dom_sf"/>
</dbReference>
<evidence type="ECO:0000313" key="16">
    <source>
        <dbReference type="EMBL" id="RCU52483.1"/>
    </source>
</evidence>
<dbReference type="RefSeq" id="WP_114336391.1">
    <property type="nucleotide sequence ID" value="NZ_QPID01000001.1"/>
</dbReference>
<comment type="subunit">
    <text evidence="4">EntB, EntD, EntE, and EntF form a multienzyme complex called enterobactin synthase.</text>
</comment>
<dbReference type="PANTHER" id="PTHR38096">
    <property type="entry name" value="ENTEROBACTIN SYNTHASE COMPONENT D"/>
    <property type="match status" value="1"/>
</dbReference>
<dbReference type="PANTHER" id="PTHR38096:SF1">
    <property type="entry name" value="ENTEROBACTIN SYNTHASE COMPONENT D"/>
    <property type="match status" value="1"/>
</dbReference>
<evidence type="ECO:0000259" key="15">
    <source>
        <dbReference type="Pfam" id="PF17837"/>
    </source>
</evidence>
<feature type="binding site" evidence="12">
    <location>
        <begin position="99"/>
        <end position="100"/>
    </location>
    <ligand>
        <name>CoA</name>
        <dbReference type="ChEBI" id="CHEBI:57287"/>
    </ligand>
</feature>
<name>A0A368NRD6_9GAMM</name>
<dbReference type="OrthoDB" id="8210607at2"/>
<dbReference type="InterPro" id="IPR008278">
    <property type="entry name" value="4-PPantetheinyl_Trfase_dom"/>
</dbReference>
<evidence type="ECO:0000256" key="1">
    <source>
        <dbReference type="ARBA" id="ARBA00003937"/>
    </source>
</evidence>
<accession>A0A368NRD6</accession>
<evidence type="ECO:0000256" key="7">
    <source>
        <dbReference type="ARBA" id="ARBA00023191"/>
    </source>
</evidence>
<feature type="binding site" evidence="12">
    <location>
        <position position="122"/>
    </location>
    <ligand>
        <name>CoA</name>
        <dbReference type="ChEBI" id="CHEBI:57287"/>
    </ligand>
</feature>
<dbReference type="GO" id="GO:0008897">
    <property type="term" value="F:holo-[acyl-carrier-protein] synthase activity"/>
    <property type="evidence" value="ECO:0007669"/>
    <property type="project" value="InterPro"/>
</dbReference>
<keyword evidence="13" id="KW-0460">Magnesium</keyword>
<evidence type="ECO:0000256" key="4">
    <source>
        <dbReference type="ARBA" id="ARBA00011503"/>
    </source>
</evidence>
<keyword evidence="17" id="KW-1185">Reference proteome</keyword>
<dbReference type="AlphaFoldDB" id="A0A368NRD6"/>
<dbReference type="EMBL" id="QPID01000001">
    <property type="protein sequence ID" value="RCU52483.1"/>
    <property type="molecule type" value="Genomic_DNA"/>
</dbReference>
<feature type="binding site" evidence="12">
    <location>
        <position position="171"/>
    </location>
    <ligand>
        <name>CoA</name>
        <dbReference type="ChEBI" id="CHEBI:57287"/>
    </ligand>
</feature>
<dbReference type="InterPro" id="IPR003542">
    <property type="entry name" value="Enbac_synth_compD-like"/>
</dbReference>
<dbReference type="UniPathway" id="UPA00017"/>
<keyword evidence="13" id="KW-0479">Metal-binding</keyword>
<keyword evidence="7" id="KW-0259">Enterobactin biosynthesis</keyword>
<dbReference type="PRINTS" id="PR01399">
    <property type="entry name" value="ENTSNTHTASED"/>
</dbReference>
<protein>
    <recommendedName>
        <fullName evidence="5">Enterobactin synthase component D</fullName>
    </recommendedName>
    <alternativeName>
        <fullName evidence="8">4'-phosphopantetheinyl transferase EntD</fullName>
    </alternativeName>
    <alternativeName>
        <fullName evidence="9">Enterochelin synthase D</fullName>
    </alternativeName>
</protein>
<evidence type="ECO:0000259" key="14">
    <source>
        <dbReference type="Pfam" id="PF01648"/>
    </source>
</evidence>
<comment type="caution">
    <text evidence="16">The sequence shown here is derived from an EMBL/GenBank/DDBJ whole genome shotgun (WGS) entry which is preliminary data.</text>
</comment>
<sequence>MEKDFFVGPPGYFLISSQAPPCIQVTYDVAKFHSALFSEYAIPLPDTIKSSCKSRQADFLVGRYLARIALDELGCDETYVGIGDNGCPVWPENFTGSLSHADGIAVCIAQKNDHTASYIGIDCERKLSLDETGPVKEVAATRTDHLTCSAYPETSALFYSLMFSVKESFFKAAYPYVKRYFDFDAVSVFDIDPHNAYLQVNYDLHPRLMKGKTVTCSYRDMGDHVITHCLI</sequence>
<feature type="domain" description="4'-phosphopantetheinyl transferase" evidence="14">
    <location>
        <begin position="119"/>
        <end position="205"/>
    </location>
</feature>
<comment type="cofactor">
    <cofactor evidence="13">
        <name>Mg(2+)</name>
        <dbReference type="ChEBI" id="CHEBI:18420"/>
    </cofactor>
</comment>
<feature type="binding site" evidence="13">
    <location>
        <position position="122"/>
    </location>
    <ligand>
        <name>Mg(2+)</name>
        <dbReference type="ChEBI" id="CHEBI:18420"/>
    </ligand>
</feature>
<dbReference type="SUPFAM" id="SSF56214">
    <property type="entry name" value="4'-phosphopantetheinyl transferase"/>
    <property type="match status" value="1"/>
</dbReference>
<comment type="similarity">
    <text evidence="3">Belongs to the P-Pant transferase superfamily. EntD family.</text>
</comment>
<feature type="binding site" evidence="13">
    <location>
        <position position="124"/>
    </location>
    <ligand>
        <name>Mg(2+)</name>
        <dbReference type="ChEBI" id="CHEBI:18420"/>
    </ligand>
</feature>
<evidence type="ECO:0000256" key="12">
    <source>
        <dbReference type="PIRSR" id="PIRSR603542-1"/>
    </source>
</evidence>
<dbReference type="GO" id="GO:0005886">
    <property type="term" value="C:plasma membrane"/>
    <property type="evidence" value="ECO:0007669"/>
    <property type="project" value="TreeGrafter"/>
</dbReference>
<feature type="domain" description="4'-phosphopantetheinyl transferase N-terminal" evidence="15">
    <location>
        <begin position="48"/>
        <end position="109"/>
    </location>
</feature>
<evidence type="ECO:0000256" key="10">
    <source>
        <dbReference type="ARBA" id="ARBA00049176"/>
    </source>
</evidence>
<evidence type="ECO:0000313" key="17">
    <source>
        <dbReference type="Proteomes" id="UP000252558"/>
    </source>
</evidence>
<dbReference type="Gene3D" id="3.90.470.20">
    <property type="entry name" value="4'-phosphopantetheinyl transferase domain"/>
    <property type="match status" value="1"/>
</dbReference>
<gene>
    <name evidence="16" type="ORF">DU002_00490</name>
</gene>
<dbReference type="GO" id="GO:0009239">
    <property type="term" value="P:enterobactin biosynthetic process"/>
    <property type="evidence" value="ECO:0007669"/>
    <property type="project" value="UniProtKB-UniPathway"/>
</dbReference>
<dbReference type="GO" id="GO:0009366">
    <property type="term" value="C:enterobactin synthetase complex"/>
    <property type="evidence" value="ECO:0007669"/>
    <property type="project" value="InterPro"/>
</dbReference>
<evidence type="ECO:0000256" key="6">
    <source>
        <dbReference type="ARBA" id="ARBA00022679"/>
    </source>
</evidence>
<reference evidence="16 17" key="1">
    <citation type="submission" date="2018-07" db="EMBL/GenBank/DDBJ databases">
        <title>Corallincola holothuriorum sp. nov., a new facultative anaerobe isolated from sea cucumber Apostichopus japonicus.</title>
        <authorList>
            <person name="Xia H."/>
        </authorList>
    </citation>
    <scope>NUCLEOTIDE SEQUENCE [LARGE SCALE GENOMIC DNA]</scope>
    <source>
        <strain evidence="16 17">C4</strain>
    </source>
</reference>
<evidence type="ECO:0000256" key="2">
    <source>
        <dbReference type="ARBA" id="ARBA00004993"/>
    </source>
</evidence>
<dbReference type="Pfam" id="PF17837">
    <property type="entry name" value="4PPT_N"/>
    <property type="match status" value="1"/>
</dbReference>
<dbReference type="InterPro" id="IPR041354">
    <property type="entry name" value="4PPT_N"/>
</dbReference>
<comment type="catalytic activity">
    <reaction evidence="10">
        <text>apo-[aryl-carrier protein] + CoA = holo-[aryl-carrier protein] + adenosine 3',5'-bisphosphate + H(+)</text>
        <dbReference type="Rhea" id="RHEA:48404"/>
        <dbReference type="Rhea" id="RHEA-COMP:15903"/>
        <dbReference type="Rhea" id="RHEA-COMP:17557"/>
        <dbReference type="ChEBI" id="CHEBI:15378"/>
        <dbReference type="ChEBI" id="CHEBI:29999"/>
        <dbReference type="ChEBI" id="CHEBI:57287"/>
        <dbReference type="ChEBI" id="CHEBI:58343"/>
        <dbReference type="ChEBI" id="CHEBI:64479"/>
    </reaction>
</comment>
<comment type="function">
    <text evidence="1">Involved in the biosynthesis of the siderophore enterobactin (enterochelin), which is a macrocyclic trimeric lactone of N-(2,3-dihydroxybenzoyl)-serine. The serine trilactone serves as a scaffolding for the three catechol functionalities that provide hexadentate coordination for the tightly ligated iron(2+) atoms. Plays an essential role in the assembly of the enterobactin by catalyzing the transfer of the 4'-phosphopantetheine (Ppant) moiety from coenzyme A to the apo-domains of both EntB (ArCP domain) and EntF (PCP domain) to yield their holo-forms which make them competent for the activation of 2,3-dihydroxybenzoate (DHB) and L-serine, respectively.</text>
</comment>
<comment type="pathway">
    <text evidence="2">Siderophore biosynthesis; enterobactin biosynthesis.</text>
</comment>